<organism evidence="1 2">
    <name type="scientific">Vararia minispora EC-137</name>
    <dbReference type="NCBI Taxonomy" id="1314806"/>
    <lineage>
        <taxon>Eukaryota</taxon>
        <taxon>Fungi</taxon>
        <taxon>Dikarya</taxon>
        <taxon>Basidiomycota</taxon>
        <taxon>Agaricomycotina</taxon>
        <taxon>Agaricomycetes</taxon>
        <taxon>Russulales</taxon>
        <taxon>Lachnocladiaceae</taxon>
        <taxon>Vararia</taxon>
    </lineage>
</organism>
<reference evidence="1" key="1">
    <citation type="submission" date="2021-02" db="EMBL/GenBank/DDBJ databases">
        <authorList>
            <consortium name="DOE Joint Genome Institute"/>
            <person name="Ahrendt S."/>
            <person name="Looney B.P."/>
            <person name="Miyauchi S."/>
            <person name="Morin E."/>
            <person name="Drula E."/>
            <person name="Courty P.E."/>
            <person name="Chicoki N."/>
            <person name="Fauchery L."/>
            <person name="Kohler A."/>
            <person name="Kuo A."/>
            <person name="Labutti K."/>
            <person name="Pangilinan J."/>
            <person name="Lipzen A."/>
            <person name="Riley R."/>
            <person name="Andreopoulos W."/>
            <person name="He G."/>
            <person name="Johnson J."/>
            <person name="Barry K.W."/>
            <person name="Grigoriev I.V."/>
            <person name="Nagy L."/>
            <person name="Hibbett D."/>
            <person name="Henrissat B."/>
            <person name="Matheny P.B."/>
            <person name="Labbe J."/>
            <person name="Martin F."/>
        </authorList>
    </citation>
    <scope>NUCLEOTIDE SEQUENCE</scope>
    <source>
        <strain evidence="1">EC-137</strain>
    </source>
</reference>
<dbReference type="Proteomes" id="UP000814128">
    <property type="component" value="Unassembled WGS sequence"/>
</dbReference>
<reference evidence="1" key="2">
    <citation type="journal article" date="2022" name="New Phytol.">
        <title>Evolutionary transition to the ectomycorrhizal habit in the genomes of a hyperdiverse lineage of mushroom-forming fungi.</title>
        <authorList>
            <person name="Looney B."/>
            <person name="Miyauchi S."/>
            <person name="Morin E."/>
            <person name="Drula E."/>
            <person name="Courty P.E."/>
            <person name="Kohler A."/>
            <person name="Kuo A."/>
            <person name="LaButti K."/>
            <person name="Pangilinan J."/>
            <person name="Lipzen A."/>
            <person name="Riley R."/>
            <person name="Andreopoulos W."/>
            <person name="He G."/>
            <person name="Johnson J."/>
            <person name="Nolan M."/>
            <person name="Tritt A."/>
            <person name="Barry K.W."/>
            <person name="Grigoriev I.V."/>
            <person name="Nagy L.G."/>
            <person name="Hibbett D."/>
            <person name="Henrissat B."/>
            <person name="Matheny P.B."/>
            <person name="Labbe J."/>
            <person name="Martin F.M."/>
        </authorList>
    </citation>
    <scope>NUCLEOTIDE SEQUENCE</scope>
    <source>
        <strain evidence="1">EC-137</strain>
    </source>
</reference>
<evidence type="ECO:0000313" key="1">
    <source>
        <dbReference type="EMBL" id="KAI0027968.1"/>
    </source>
</evidence>
<sequence length="532" mass="59777">MAPTRVAIVGAGASGMSAAYALSRHPEKFSVTVFDEQPVPGGMATSLPIDPARFGASYINDGVQGCSPAFANSLRILRELGFAAEPVQMQISFGLRDDFWSNVFPSDLTARFAKDIARFGTALKVIKALEVPFAFIPVHVMLRIFRFSTDFGDKMVYPLVALFFGTGNQTPYISSAILERVFKDPSMKLFEYDPKSLLASIPTMYAFPNLHDLYAAWQRSVASSRSVTFLLDHKVTRIVSRARSRITLEYTVPQPDDAARTLDHAAFDELIFACDADTARKLLGTHASFIERNVLGSVKYLHDLTITHADADYMRRHYETAFDPSLAAPDAPADALDFASERFRPLYYTYQYPSDRAKLEMSFDLTHYQPQFRGAPPTGPSNSVPSSPHATDPPTHAASAQQAEPPFSKHVFQTIFLDRDGSGSLWTADGIRQEKRVAEKWWKQQSHRWQHYAKVVPWMMWPNGRHHTQFAGAWTVLNMHELAVTSGFAAAYRLGAEYPFRGDEECERLFRLYLGLSHGVRMRKEDRKGFFA</sequence>
<evidence type="ECO:0000313" key="2">
    <source>
        <dbReference type="Proteomes" id="UP000814128"/>
    </source>
</evidence>
<name>A0ACB8Q8B4_9AGAM</name>
<keyword evidence="2" id="KW-1185">Reference proteome</keyword>
<proteinExistence type="predicted"/>
<comment type="caution">
    <text evidence="1">The sequence shown here is derived from an EMBL/GenBank/DDBJ whole genome shotgun (WGS) entry which is preliminary data.</text>
</comment>
<accession>A0ACB8Q8B4</accession>
<gene>
    <name evidence="1" type="ORF">K488DRAFT_80905</name>
</gene>
<protein>
    <submittedName>
        <fullName evidence="1">FAD/NAD(P)-binding domain-containing protein</fullName>
    </submittedName>
</protein>
<dbReference type="EMBL" id="MU273811">
    <property type="protein sequence ID" value="KAI0027968.1"/>
    <property type="molecule type" value="Genomic_DNA"/>
</dbReference>